<name>A0A2U9R2E9_PICKU</name>
<gene>
    <name evidence="2" type="ORF">C5L36_0B07365</name>
</gene>
<organism evidence="2 3">
    <name type="scientific">Pichia kudriavzevii</name>
    <name type="common">Yeast</name>
    <name type="synonym">Issatchenkia orientalis</name>
    <dbReference type="NCBI Taxonomy" id="4909"/>
    <lineage>
        <taxon>Eukaryota</taxon>
        <taxon>Fungi</taxon>
        <taxon>Dikarya</taxon>
        <taxon>Ascomycota</taxon>
        <taxon>Saccharomycotina</taxon>
        <taxon>Pichiomycetes</taxon>
        <taxon>Pichiales</taxon>
        <taxon>Pichiaceae</taxon>
        <taxon>Pichia</taxon>
    </lineage>
</organism>
<dbReference type="KEGG" id="pkz:C5L36_0B07365"/>
<feature type="region of interest" description="Disordered" evidence="1">
    <location>
        <begin position="125"/>
        <end position="147"/>
    </location>
</feature>
<dbReference type="Proteomes" id="UP000249293">
    <property type="component" value="Chromosome 2"/>
</dbReference>
<protein>
    <submittedName>
        <fullName evidence="2">Uncharacterized protein</fullName>
    </submittedName>
</protein>
<keyword evidence="3" id="KW-1185">Reference proteome</keyword>
<dbReference type="EMBL" id="CP028774">
    <property type="protein sequence ID" value="AWU75485.1"/>
    <property type="molecule type" value="Genomic_DNA"/>
</dbReference>
<dbReference type="GeneID" id="40383250"/>
<dbReference type="AlphaFoldDB" id="A0A2U9R2E9"/>
<evidence type="ECO:0000256" key="1">
    <source>
        <dbReference type="SAM" id="MobiDB-lite"/>
    </source>
</evidence>
<reference evidence="2 3" key="1">
    <citation type="submission" date="2018-06" db="EMBL/GenBank/DDBJ databases">
        <title>Population genomics shows no distinction between pathogenic Candida krusei and environmental Pichia kudriavzevii: One species, four names.</title>
        <authorList>
            <person name="Douglass A.P."/>
            <person name="Offei B."/>
            <person name="Braun-Galleani S."/>
            <person name="Coughlan A.Y."/>
            <person name="Martos A."/>
            <person name="Ortiz-Merino R.A."/>
            <person name="Byrne K.P."/>
            <person name="Wolfe K.H."/>
        </authorList>
    </citation>
    <scope>NUCLEOTIDE SEQUENCE [LARGE SCALE GENOMIC DNA]</scope>
    <source>
        <strain evidence="2 3">CBS573</strain>
    </source>
</reference>
<proteinExistence type="predicted"/>
<evidence type="ECO:0000313" key="2">
    <source>
        <dbReference type="EMBL" id="AWU75485.1"/>
    </source>
</evidence>
<accession>A0A2U9R2E9</accession>
<evidence type="ECO:0000313" key="3">
    <source>
        <dbReference type="Proteomes" id="UP000249293"/>
    </source>
</evidence>
<dbReference type="OrthoDB" id="306304at2759"/>
<dbReference type="RefSeq" id="XP_029320962.1">
    <property type="nucleotide sequence ID" value="XM_029465103.1"/>
</dbReference>
<sequence length="267" mass="30452">MDFHALHCYSNPGLVYQDVLLVLKVFPTASVRWEDETLLVHNGYTCTIPFSYPRDKPSFSNGLTSPLLREWPYANDTSNEGVPPLENRLLKVFLSLEIGPPQLPKRPHTFRNVKSLSQQPPILQEHEHVQRQTPSDTTPPSLPEPPARTRLKLELQNKLQNTLADSIAQSIRPALVDQSMLIEACHEPPVYSPPIDVISERKEQAVLVKNTIQSALNEEFIVGGDVKLHVLNDEINLCNLVYDKKLISLDQYLFQLRRLYKARYSLL</sequence>
<dbReference type="VEuPathDB" id="FungiDB:C5L36_0B07365"/>